<comment type="subunit">
    <text evidence="4 9">Homodimer.</text>
</comment>
<dbReference type="InterPro" id="IPR001917">
    <property type="entry name" value="Aminotrans_II_pyridoxalP_BS"/>
</dbReference>
<evidence type="ECO:0000256" key="3">
    <source>
        <dbReference type="ARBA" id="ARBA00007970"/>
    </source>
</evidence>
<dbReference type="RefSeq" id="WP_369601569.1">
    <property type="nucleotide sequence ID" value="NZ_CP154858.1"/>
</dbReference>
<feature type="domain" description="Aminotransferase class I/classII large" evidence="10">
    <location>
        <begin position="42"/>
        <end position="367"/>
    </location>
</feature>
<reference evidence="11" key="1">
    <citation type="submission" date="2024-05" db="EMBL/GenBank/DDBJ databases">
        <title>Genome sequencing of novel strain.</title>
        <authorList>
            <person name="Ganbat D."/>
            <person name="Ganbat S."/>
            <person name="Lee S.-J."/>
        </authorList>
    </citation>
    <scope>NUCLEOTIDE SEQUENCE</scope>
    <source>
        <strain evidence="11">SMD15-11</strain>
    </source>
</reference>
<dbReference type="PANTHER" id="PTHR43643:SF3">
    <property type="entry name" value="HISTIDINOL-PHOSPHATE AMINOTRANSFERASE"/>
    <property type="match status" value="1"/>
</dbReference>
<keyword evidence="7 9" id="KW-0663">Pyridoxal phosphate</keyword>
<dbReference type="Pfam" id="PF00155">
    <property type="entry name" value="Aminotran_1_2"/>
    <property type="match status" value="1"/>
</dbReference>
<accession>A0AB39UW70</accession>
<dbReference type="InterPro" id="IPR015421">
    <property type="entry name" value="PyrdxlP-dep_Trfase_major"/>
</dbReference>
<name>A0AB39UW70_9GAMM</name>
<evidence type="ECO:0000256" key="2">
    <source>
        <dbReference type="ARBA" id="ARBA00005011"/>
    </source>
</evidence>
<proteinExistence type="inferred from homology"/>
<dbReference type="GO" id="GO:0004400">
    <property type="term" value="F:histidinol-phosphate transaminase activity"/>
    <property type="evidence" value="ECO:0007669"/>
    <property type="project" value="UniProtKB-UniRule"/>
</dbReference>
<dbReference type="GO" id="GO:0000105">
    <property type="term" value="P:L-histidine biosynthetic process"/>
    <property type="evidence" value="ECO:0007669"/>
    <property type="project" value="UniProtKB-UniRule"/>
</dbReference>
<dbReference type="NCBIfam" id="TIGR01141">
    <property type="entry name" value="hisC"/>
    <property type="match status" value="1"/>
</dbReference>
<protein>
    <recommendedName>
        <fullName evidence="9">Histidinol-phosphate aminotransferase</fullName>
        <ecNumber evidence="9">2.6.1.9</ecNumber>
    </recommendedName>
    <alternativeName>
        <fullName evidence="9">Imidazole acetol-phosphate transaminase</fullName>
    </alternativeName>
</protein>
<dbReference type="PROSITE" id="PS00599">
    <property type="entry name" value="AA_TRANSFER_CLASS_2"/>
    <property type="match status" value="1"/>
</dbReference>
<comment type="cofactor">
    <cofactor evidence="1 9">
        <name>pyridoxal 5'-phosphate</name>
        <dbReference type="ChEBI" id="CHEBI:597326"/>
    </cofactor>
</comment>
<evidence type="ECO:0000256" key="4">
    <source>
        <dbReference type="ARBA" id="ARBA00011738"/>
    </source>
</evidence>
<evidence type="ECO:0000256" key="8">
    <source>
        <dbReference type="ARBA" id="ARBA00047481"/>
    </source>
</evidence>
<evidence type="ECO:0000256" key="5">
    <source>
        <dbReference type="ARBA" id="ARBA00022576"/>
    </source>
</evidence>
<keyword evidence="9" id="KW-0368">Histidine biosynthesis</keyword>
<dbReference type="AlphaFoldDB" id="A0AB39UW70"/>
<sequence length="374" mass="40666">MTNEGTFESVIEALTQPGVARLSPYQPGKPEDEVQRELGLERVIKLASNESPIGASPEAIAAAQRAVAGMHRYPDGSGYRLKAALSAKLGVEARQITLGNGSNDVLMLVAQAFAGPGCEIVFSRYAFAVYPIATLAVNATPVIVPDRDYGHDLKAMREAITPHTRILFIANPNNPTGTWLRHAELLAFLEQVPRNVLVVLDEAYAEYVEEPDYPNGVAWVADFPNLIVTRTFSKAYGLAGLRVGYSVSHPAVADRLNRVRQPFNVNMAALAAAEAALADTTHLEEAVAVNRRGKRRLEQAFKGMRIPYIPSVGNFITFECPGEAAPVNDALLKRGVIVRPLAPYQMPRHLRVTIGTEEEVGFFLDALKAVLNGE</sequence>
<dbReference type="KEGG" id="tcd:AAIA72_00835"/>
<comment type="catalytic activity">
    <reaction evidence="8 9">
        <text>L-histidinol phosphate + 2-oxoglutarate = 3-(imidazol-4-yl)-2-oxopropyl phosphate + L-glutamate</text>
        <dbReference type="Rhea" id="RHEA:23744"/>
        <dbReference type="ChEBI" id="CHEBI:16810"/>
        <dbReference type="ChEBI" id="CHEBI:29985"/>
        <dbReference type="ChEBI" id="CHEBI:57766"/>
        <dbReference type="ChEBI" id="CHEBI:57980"/>
        <dbReference type="EC" id="2.6.1.9"/>
    </reaction>
</comment>
<dbReference type="Gene3D" id="3.40.640.10">
    <property type="entry name" value="Type I PLP-dependent aspartate aminotransferase-like (Major domain)"/>
    <property type="match status" value="1"/>
</dbReference>
<dbReference type="HAMAP" id="MF_01023">
    <property type="entry name" value="HisC_aminotrans_2"/>
    <property type="match status" value="1"/>
</dbReference>
<evidence type="ECO:0000256" key="1">
    <source>
        <dbReference type="ARBA" id="ARBA00001933"/>
    </source>
</evidence>
<gene>
    <name evidence="9 11" type="primary">hisC</name>
    <name evidence="11" type="ORF">AAIA72_00835</name>
</gene>
<dbReference type="EC" id="2.6.1.9" evidence="9"/>
<evidence type="ECO:0000313" key="11">
    <source>
        <dbReference type="EMBL" id="XDT72562.1"/>
    </source>
</evidence>
<dbReference type="InterPro" id="IPR015422">
    <property type="entry name" value="PyrdxlP-dep_Trfase_small"/>
</dbReference>
<organism evidence="11">
    <name type="scientific">Thermohahella caldifontis</name>
    <dbReference type="NCBI Taxonomy" id="3142973"/>
    <lineage>
        <taxon>Bacteria</taxon>
        <taxon>Pseudomonadati</taxon>
        <taxon>Pseudomonadota</taxon>
        <taxon>Gammaproteobacteria</taxon>
        <taxon>Oceanospirillales</taxon>
        <taxon>Hahellaceae</taxon>
        <taxon>Thermohahella</taxon>
    </lineage>
</organism>
<dbReference type="InterPro" id="IPR004839">
    <property type="entry name" value="Aminotransferase_I/II_large"/>
</dbReference>
<keyword evidence="6 9" id="KW-0808">Transferase</keyword>
<evidence type="ECO:0000256" key="9">
    <source>
        <dbReference type="HAMAP-Rule" id="MF_01023"/>
    </source>
</evidence>
<dbReference type="InterPro" id="IPR005861">
    <property type="entry name" value="HisP_aminotrans"/>
</dbReference>
<keyword evidence="5 9" id="KW-0032">Aminotransferase</keyword>
<keyword evidence="9" id="KW-0028">Amino-acid biosynthesis</keyword>
<comment type="pathway">
    <text evidence="2 9">Amino-acid biosynthesis; L-histidine biosynthesis; L-histidine from 5-phospho-alpha-D-ribose 1-diphosphate: step 7/9.</text>
</comment>
<evidence type="ECO:0000259" key="10">
    <source>
        <dbReference type="Pfam" id="PF00155"/>
    </source>
</evidence>
<dbReference type="CDD" id="cd00609">
    <property type="entry name" value="AAT_like"/>
    <property type="match status" value="1"/>
</dbReference>
<dbReference type="InterPro" id="IPR050106">
    <property type="entry name" value="HistidinolP_aminotransfase"/>
</dbReference>
<dbReference type="GO" id="GO:0030170">
    <property type="term" value="F:pyridoxal phosphate binding"/>
    <property type="evidence" value="ECO:0007669"/>
    <property type="project" value="InterPro"/>
</dbReference>
<evidence type="ECO:0000256" key="7">
    <source>
        <dbReference type="ARBA" id="ARBA00022898"/>
    </source>
</evidence>
<dbReference type="SUPFAM" id="SSF53383">
    <property type="entry name" value="PLP-dependent transferases"/>
    <property type="match status" value="1"/>
</dbReference>
<dbReference type="PANTHER" id="PTHR43643">
    <property type="entry name" value="HISTIDINOL-PHOSPHATE AMINOTRANSFERASE 2"/>
    <property type="match status" value="1"/>
</dbReference>
<feature type="modified residue" description="N6-(pyridoxal phosphate)lysine" evidence="9">
    <location>
        <position position="234"/>
    </location>
</feature>
<comment type="similarity">
    <text evidence="3 9">Belongs to the class-II pyridoxal-phosphate-dependent aminotransferase family. Histidinol-phosphate aminotransferase subfamily.</text>
</comment>
<dbReference type="EMBL" id="CP154858">
    <property type="protein sequence ID" value="XDT72562.1"/>
    <property type="molecule type" value="Genomic_DNA"/>
</dbReference>
<dbReference type="InterPro" id="IPR015424">
    <property type="entry name" value="PyrdxlP-dep_Trfase"/>
</dbReference>
<dbReference type="Gene3D" id="3.90.1150.10">
    <property type="entry name" value="Aspartate Aminotransferase, domain 1"/>
    <property type="match status" value="1"/>
</dbReference>
<evidence type="ECO:0000256" key="6">
    <source>
        <dbReference type="ARBA" id="ARBA00022679"/>
    </source>
</evidence>